<dbReference type="Gene3D" id="6.10.140.2080">
    <property type="match status" value="1"/>
</dbReference>
<evidence type="ECO:0000313" key="2">
    <source>
        <dbReference type="Proteomes" id="UP000198504"/>
    </source>
</evidence>
<evidence type="ECO:0008006" key="3">
    <source>
        <dbReference type="Google" id="ProtNLM"/>
    </source>
</evidence>
<dbReference type="Pfam" id="PF11829">
    <property type="entry name" value="DUF3349"/>
    <property type="match status" value="1"/>
</dbReference>
<dbReference type="AlphaFoldDB" id="A0A1H9F488"/>
<dbReference type="STRING" id="1036181.SAMN05421756_103144"/>
<dbReference type="InterPro" id="IPR021784">
    <property type="entry name" value="DUF3349"/>
</dbReference>
<evidence type="ECO:0000313" key="1">
    <source>
        <dbReference type="EMBL" id="SEQ32711.1"/>
    </source>
</evidence>
<reference evidence="2" key="1">
    <citation type="submission" date="2016-10" db="EMBL/GenBank/DDBJ databases">
        <authorList>
            <person name="Varghese N."/>
            <person name="Submissions S."/>
        </authorList>
    </citation>
    <scope>NUCLEOTIDE SEQUENCE [LARGE SCALE GENOMIC DNA]</scope>
    <source>
        <strain evidence="2">CGMCC 4.6856</strain>
    </source>
</reference>
<name>A0A1H9F488_9ACTN</name>
<dbReference type="Gene3D" id="1.10.10.2390">
    <property type="match status" value="1"/>
</dbReference>
<gene>
    <name evidence="1" type="ORF">SAMN05421756_103144</name>
</gene>
<dbReference type="EMBL" id="FOFA01000003">
    <property type="protein sequence ID" value="SEQ32711.1"/>
    <property type="molecule type" value="Genomic_DNA"/>
</dbReference>
<proteinExistence type="predicted"/>
<dbReference type="OrthoDB" id="4350726at2"/>
<protein>
    <recommendedName>
        <fullName evidence="3">DUF3349 domain-containing protein</fullName>
    </recommendedName>
</protein>
<dbReference type="Proteomes" id="UP000198504">
    <property type="component" value="Unassembled WGS sequence"/>
</dbReference>
<organism evidence="1 2">
    <name type="scientific">Microlunatus flavus</name>
    <dbReference type="NCBI Taxonomy" id="1036181"/>
    <lineage>
        <taxon>Bacteria</taxon>
        <taxon>Bacillati</taxon>
        <taxon>Actinomycetota</taxon>
        <taxon>Actinomycetes</taxon>
        <taxon>Propionibacteriales</taxon>
        <taxon>Propionibacteriaceae</taxon>
        <taxon>Microlunatus</taxon>
    </lineage>
</organism>
<dbReference type="RefSeq" id="WP_091178807.1">
    <property type="nucleotide sequence ID" value="NZ_FOFA01000003.1"/>
</dbReference>
<keyword evidence="2" id="KW-1185">Reference proteome</keyword>
<sequence>MGLTGWVSSVVGWLRAGYPDGIPANDYVPLIAVLARRLSHDEVRAVATELVREGRLPVDDADIGTVITKVIDELPCEEDVARVRERLARGGWPLADPRGAA</sequence>
<accession>A0A1H9F488</accession>